<dbReference type="CDD" id="cd16326">
    <property type="entry name" value="LolB"/>
    <property type="match status" value="1"/>
</dbReference>
<dbReference type="AlphaFoldDB" id="A0A426QKS7"/>
<keyword evidence="7 13" id="KW-0653">Protein transport</keyword>
<dbReference type="GO" id="GO:0015031">
    <property type="term" value="P:protein transport"/>
    <property type="evidence" value="ECO:0007669"/>
    <property type="project" value="UniProtKB-KW"/>
</dbReference>
<evidence type="ECO:0000256" key="13">
    <source>
        <dbReference type="HAMAP-Rule" id="MF_00233"/>
    </source>
</evidence>
<evidence type="ECO:0000256" key="7">
    <source>
        <dbReference type="ARBA" id="ARBA00022927"/>
    </source>
</evidence>
<evidence type="ECO:0000313" key="14">
    <source>
        <dbReference type="EMBL" id="RRQ22384.1"/>
    </source>
</evidence>
<evidence type="ECO:0000256" key="10">
    <source>
        <dbReference type="ARBA" id="ARBA00023186"/>
    </source>
</evidence>
<dbReference type="NCBIfam" id="TIGR00548">
    <property type="entry name" value="lolB"/>
    <property type="match status" value="1"/>
</dbReference>
<comment type="subunit">
    <text evidence="3 13">Monomer.</text>
</comment>
<reference evidence="14 15" key="1">
    <citation type="journal article" date="2010" name="Int. J. Syst. Evol. Microbiol.">
        <title>Thiohalobacter thiocyanaticus gen. nov., sp. nov., a moderately halophilic, sulfur-oxidizing gammaproteobacterium from hypersaline lakes, that utilizes thiocyanate.</title>
        <authorList>
            <person name="Sorokin D.Y."/>
            <person name="Kovaleva O.L."/>
            <person name="Tourova T.P."/>
            <person name="Muyzer G."/>
        </authorList>
    </citation>
    <scope>NUCLEOTIDE SEQUENCE [LARGE SCALE GENOMIC DNA]</scope>
    <source>
        <strain evidence="14 15">Hrh1</strain>
    </source>
</reference>
<organism evidence="14 15">
    <name type="scientific">Thiohalobacter thiocyanaticus</name>
    <dbReference type="NCBI Taxonomy" id="585455"/>
    <lineage>
        <taxon>Bacteria</taxon>
        <taxon>Pseudomonadati</taxon>
        <taxon>Pseudomonadota</taxon>
        <taxon>Gammaproteobacteria</taxon>
        <taxon>Thiohalobacterales</taxon>
        <taxon>Thiohalobacteraceae</taxon>
        <taxon>Thiohalobacter</taxon>
    </lineage>
</organism>
<dbReference type="HAMAP" id="MF_00233">
    <property type="entry name" value="LolB"/>
    <property type="match status" value="1"/>
</dbReference>
<keyword evidence="12 13" id="KW-0449">Lipoprotein</keyword>
<keyword evidence="8 13" id="KW-0472">Membrane</keyword>
<comment type="caution">
    <text evidence="14">The sequence shown here is derived from an EMBL/GenBank/DDBJ whole genome shotgun (WGS) entry which is preliminary data.</text>
</comment>
<dbReference type="Gene3D" id="2.50.20.10">
    <property type="entry name" value="Lipoprotein localisation LolA/LolB/LppX"/>
    <property type="match status" value="1"/>
</dbReference>
<dbReference type="InterPro" id="IPR004565">
    <property type="entry name" value="OM_lipoprot_LolB"/>
</dbReference>
<gene>
    <name evidence="13 14" type="primary">lolB</name>
    <name evidence="14" type="ORF">D6C00_10750</name>
</gene>
<evidence type="ECO:0000313" key="15">
    <source>
        <dbReference type="Proteomes" id="UP000287798"/>
    </source>
</evidence>
<dbReference type="InterPro" id="IPR029046">
    <property type="entry name" value="LolA/LolB/LppX"/>
</dbReference>
<keyword evidence="10 13" id="KW-0143">Chaperone</keyword>
<evidence type="ECO:0000256" key="12">
    <source>
        <dbReference type="ARBA" id="ARBA00023288"/>
    </source>
</evidence>
<dbReference type="EMBL" id="QZMU01000001">
    <property type="protein sequence ID" value="RRQ22384.1"/>
    <property type="molecule type" value="Genomic_DNA"/>
</dbReference>
<comment type="similarity">
    <text evidence="2 13">Belongs to the LolB family.</text>
</comment>
<protein>
    <recommendedName>
        <fullName evidence="4 13">Outer-membrane lipoprotein LolB</fullName>
    </recommendedName>
</protein>
<keyword evidence="9 13" id="KW-0564">Palmitate</keyword>
<dbReference type="GO" id="GO:0044874">
    <property type="term" value="P:lipoprotein localization to outer membrane"/>
    <property type="evidence" value="ECO:0007669"/>
    <property type="project" value="UniProtKB-UniRule"/>
</dbReference>
<comment type="subcellular location">
    <subcellularLocation>
        <location evidence="1 13">Cell outer membrane</location>
        <topology evidence="1 13">Lipid-anchor</topology>
    </subcellularLocation>
</comment>
<proteinExistence type="inferred from homology"/>
<name>A0A426QKS7_9GAMM</name>
<evidence type="ECO:0000256" key="4">
    <source>
        <dbReference type="ARBA" id="ARBA00016202"/>
    </source>
</evidence>
<evidence type="ECO:0000256" key="5">
    <source>
        <dbReference type="ARBA" id="ARBA00022448"/>
    </source>
</evidence>
<dbReference type="Proteomes" id="UP000287798">
    <property type="component" value="Unassembled WGS sequence"/>
</dbReference>
<keyword evidence="6 13" id="KW-0732">Signal</keyword>
<sequence length="195" mass="21427">MPGIVLRISGLVLVLALTGCSGLTTREPEAVPAADAWILEGRIALRLEDEGWHAGVLWEQRPDTYYIRLQGPLGQGALELTGSAAGVVLERADGRVSQARDPDILLYQETGWQLPVSGLRHWVRGRPVPGLDARSRRDGQGRLAELHQAGWIIRYTDFFAAGALPRRIELANGGVRVKLLIDQWRRLPVGTDDEG</sequence>
<dbReference type="Pfam" id="PF03550">
    <property type="entry name" value="LolB"/>
    <property type="match status" value="1"/>
</dbReference>
<dbReference type="SUPFAM" id="SSF89392">
    <property type="entry name" value="Prokaryotic lipoproteins and lipoprotein localization factors"/>
    <property type="match status" value="1"/>
</dbReference>
<evidence type="ECO:0000256" key="9">
    <source>
        <dbReference type="ARBA" id="ARBA00023139"/>
    </source>
</evidence>
<dbReference type="GO" id="GO:0009279">
    <property type="term" value="C:cell outer membrane"/>
    <property type="evidence" value="ECO:0007669"/>
    <property type="project" value="UniProtKB-SubCell"/>
</dbReference>
<evidence type="ECO:0000256" key="8">
    <source>
        <dbReference type="ARBA" id="ARBA00023136"/>
    </source>
</evidence>
<comment type="function">
    <text evidence="13">Plays a critical role in the incorporation of lipoproteins in the outer membrane after they are released by the LolA protein.</text>
</comment>
<dbReference type="PROSITE" id="PS51257">
    <property type="entry name" value="PROKAR_LIPOPROTEIN"/>
    <property type="match status" value="1"/>
</dbReference>
<accession>A0A426QKS7</accession>
<evidence type="ECO:0000256" key="2">
    <source>
        <dbReference type="ARBA" id="ARBA00009696"/>
    </source>
</evidence>
<evidence type="ECO:0000256" key="3">
    <source>
        <dbReference type="ARBA" id="ARBA00011245"/>
    </source>
</evidence>
<keyword evidence="15" id="KW-1185">Reference proteome</keyword>
<keyword evidence="5 13" id="KW-0813">Transport</keyword>
<keyword evidence="11 13" id="KW-0998">Cell outer membrane</keyword>
<evidence type="ECO:0000256" key="6">
    <source>
        <dbReference type="ARBA" id="ARBA00022729"/>
    </source>
</evidence>
<evidence type="ECO:0000256" key="1">
    <source>
        <dbReference type="ARBA" id="ARBA00004459"/>
    </source>
</evidence>
<evidence type="ECO:0000256" key="11">
    <source>
        <dbReference type="ARBA" id="ARBA00023237"/>
    </source>
</evidence>